<dbReference type="GO" id="GO:0006355">
    <property type="term" value="P:regulation of DNA-templated transcription"/>
    <property type="evidence" value="ECO:0007669"/>
    <property type="project" value="TreeGrafter"/>
</dbReference>
<dbReference type="PANTHER" id="PTHR35807">
    <property type="entry name" value="TRANSCRIPTIONAL REGULATOR REDD-RELATED"/>
    <property type="match status" value="1"/>
</dbReference>
<dbReference type="Proteomes" id="UP000606991">
    <property type="component" value="Unassembled WGS sequence"/>
</dbReference>
<evidence type="ECO:0000259" key="5">
    <source>
        <dbReference type="SMART" id="SM01043"/>
    </source>
</evidence>
<feature type="repeat" description="TPR" evidence="3">
    <location>
        <begin position="653"/>
        <end position="686"/>
    </location>
</feature>
<gene>
    <name evidence="6" type="ORF">JF886_15590</name>
</gene>
<dbReference type="Gene3D" id="3.10.350.10">
    <property type="entry name" value="LysM domain"/>
    <property type="match status" value="1"/>
</dbReference>
<dbReference type="SUPFAM" id="SSF48452">
    <property type="entry name" value="TPR-like"/>
    <property type="match status" value="1"/>
</dbReference>
<feature type="compositionally biased region" description="Pro residues" evidence="4">
    <location>
        <begin position="87"/>
        <end position="106"/>
    </location>
</feature>
<feature type="non-terminal residue" evidence="6">
    <location>
        <position position="1"/>
    </location>
</feature>
<feature type="domain" description="Bacterial transcriptional activator" evidence="5">
    <location>
        <begin position="596"/>
        <end position="738"/>
    </location>
</feature>
<protein>
    <submittedName>
        <fullName evidence="6">LysM peptidoglycan-binding domain-containing protein</fullName>
    </submittedName>
</protein>
<accession>A0A934K4L8</accession>
<evidence type="ECO:0000256" key="1">
    <source>
        <dbReference type="ARBA" id="ARBA00023015"/>
    </source>
</evidence>
<dbReference type="InterPro" id="IPR018392">
    <property type="entry name" value="LysM"/>
</dbReference>
<dbReference type="CDD" id="cd00118">
    <property type="entry name" value="LysM"/>
    <property type="match status" value="1"/>
</dbReference>
<dbReference type="SMART" id="SM01043">
    <property type="entry name" value="BTAD"/>
    <property type="match status" value="1"/>
</dbReference>
<feature type="region of interest" description="Disordered" evidence="4">
    <location>
        <begin position="1"/>
        <end position="21"/>
    </location>
</feature>
<evidence type="ECO:0000256" key="2">
    <source>
        <dbReference type="ARBA" id="ARBA00023163"/>
    </source>
</evidence>
<proteinExistence type="predicted"/>
<comment type="caution">
    <text evidence="6">The sequence shown here is derived from an EMBL/GenBank/DDBJ whole genome shotgun (WGS) entry which is preliminary data.</text>
</comment>
<evidence type="ECO:0000313" key="7">
    <source>
        <dbReference type="Proteomes" id="UP000606991"/>
    </source>
</evidence>
<feature type="compositionally biased region" description="Low complexity" evidence="4">
    <location>
        <begin position="107"/>
        <end position="125"/>
    </location>
</feature>
<dbReference type="AlphaFoldDB" id="A0A934K4L8"/>
<sequence>DAGSPGPASAASARTEQVEVRSGDTLWGIAGRELHNLTRWPAIWQANKDRVEADGRRFEDPHWIYPHWQLDVPGAVAEPPSAAIPPVTTPTPPPATSPSPVTPTPTPASSTPAIAPSPASTAPAALGGPRPNASPTGQPGGGGSATASAGWTVTLARDGLISGGLAAGLATLLLAAQRYERWRRRPSDQRRSRVALMARRPNMLRIRGALAAAAERAHADTDDDTGSAPSAGDLQAALASVQMVPGRILVGQHGVGGDEVIVDIDELNAVVLGGAGADSVARALLLSFLVHHPWEMAHAVIGGNAASVLMAGAAAAPGLQLHPEIDAFLTQLEGEVGYQRRILDRDQLDDWRQLAHGGDPLPALMAVVGADDLNPAHLERLRAVISHARGCAIAVIVLGSAGQLVGGHPLVVDGDGTVEPTSAGVVNGASLLYHVAAAEAEELLAVVAAGRGPDIVPEVSADEEEAVTVIDEPGELRQPFRAASVSVAMAALEMRAVDVRIFGRVRVRVNDNEVEKGLPASGRQVLALLVVRGELTEAQGVDAFSASNPSSYYANQWAAGTRKTRAALRELLGDRGVDCLPCVGGRFRLNEEIISSDYGRLVAGRAAARQTADPEARRAILAGATQDVRGEPFANAAYNWVIEDETAVRSMGMAALEELATLHATAGDLDAAVEALDQALSLDQDPVEAIFQKMLVLQHRLGHGEAVRDLYRRLQHQLALRCDRDPSVETDSLMESLRSTPRLVAG</sequence>
<dbReference type="PROSITE" id="PS50005">
    <property type="entry name" value="TPR"/>
    <property type="match status" value="1"/>
</dbReference>
<evidence type="ECO:0000256" key="3">
    <source>
        <dbReference type="PROSITE-ProRule" id="PRU00339"/>
    </source>
</evidence>
<feature type="compositionally biased region" description="Low complexity" evidence="4">
    <location>
        <begin position="1"/>
        <end position="13"/>
    </location>
</feature>
<evidence type="ECO:0000256" key="4">
    <source>
        <dbReference type="SAM" id="MobiDB-lite"/>
    </source>
</evidence>
<keyword evidence="1" id="KW-0805">Transcription regulation</keyword>
<dbReference type="Pfam" id="PF03704">
    <property type="entry name" value="BTAD"/>
    <property type="match status" value="1"/>
</dbReference>
<reference evidence="6 7" key="1">
    <citation type="submission" date="2020-10" db="EMBL/GenBank/DDBJ databases">
        <title>Ca. Dormibacterota MAGs.</title>
        <authorList>
            <person name="Montgomery K."/>
        </authorList>
    </citation>
    <scope>NUCLEOTIDE SEQUENCE [LARGE SCALE GENOMIC DNA]</scope>
    <source>
        <strain evidence="6">SC8812_S17_18</strain>
    </source>
</reference>
<dbReference type="InterPro" id="IPR011990">
    <property type="entry name" value="TPR-like_helical_dom_sf"/>
</dbReference>
<dbReference type="InterPro" id="IPR036779">
    <property type="entry name" value="LysM_dom_sf"/>
</dbReference>
<dbReference type="InterPro" id="IPR051677">
    <property type="entry name" value="AfsR-DnrI-RedD_regulator"/>
</dbReference>
<keyword evidence="2" id="KW-0804">Transcription</keyword>
<dbReference type="GO" id="GO:0003677">
    <property type="term" value="F:DNA binding"/>
    <property type="evidence" value="ECO:0007669"/>
    <property type="project" value="TreeGrafter"/>
</dbReference>
<organism evidence="6 7">
    <name type="scientific">Candidatus Aeolococcus gillhamiae</name>
    <dbReference type="NCBI Taxonomy" id="3127015"/>
    <lineage>
        <taxon>Bacteria</taxon>
        <taxon>Bacillati</taxon>
        <taxon>Candidatus Dormiibacterota</taxon>
        <taxon>Candidatus Dormibacteria</taxon>
        <taxon>Candidatus Aeolococcales</taxon>
        <taxon>Candidatus Aeolococcaceae</taxon>
        <taxon>Candidatus Aeolococcus</taxon>
    </lineage>
</organism>
<keyword evidence="3" id="KW-0802">TPR repeat</keyword>
<dbReference type="InterPro" id="IPR005158">
    <property type="entry name" value="BTAD"/>
</dbReference>
<dbReference type="RefSeq" id="WP_337314126.1">
    <property type="nucleotide sequence ID" value="NZ_JAEKNS010000153.1"/>
</dbReference>
<evidence type="ECO:0000313" key="6">
    <source>
        <dbReference type="EMBL" id="MBJ7596251.1"/>
    </source>
</evidence>
<dbReference type="InterPro" id="IPR019734">
    <property type="entry name" value="TPR_rpt"/>
</dbReference>
<name>A0A934K4L8_9BACT</name>
<dbReference type="Gene3D" id="1.25.40.10">
    <property type="entry name" value="Tetratricopeptide repeat domain"/>
    <property type="match status" value="1"/>
</dbReference>
<dbReference type="PANTHER" id="PTHR35807:SF1">
    <property type="entry name" value="TRANSCRIPTIONAL REGULATOR REDD"/>
    <property type="match status" value="1"/>
</dbReference>
<dbReference type="EMBL" id="JAEKNS010000153">
    <property type="protein sequence ID" value="MBJ7596251.1"/>
    <property type="molecule type" value="Genomic_DNA"/>
</dbReference>
<feature type="region of interest" description="Disordered" evidence="4">
    <location>
        <begin position="76"/>
        <end position="147"/>
    </location>
</feature>